<protein>
    <submittedName>
        <fullName evidence="1">Uncharacterized protein</fullName>
    </submittedName>
</protein>
<gene>
    <name evidence="1" type="ORF">GM173_15315</name>
</gene>
<comment type="caution">
    <text evidence="1">The sequence shown here is derived from an EMBL/GenBank/DDBJ whole genome shotgun (WGS) entry which is preliminary data.</text>
</comment>
<dbReference type="RefSeq" id="WP_203572267.1">
    <property type="nucleotide sequence ID" value="NZ_WOFE01000013.1"/>
</dbReference>
<evidence type="ECO:0000313" key="1">
    <source>
        <dbReference type="EMBL" id="MBM5572940.1"/>
    </source>
</evidence>
<sequence length="137" mass="15145">MNSIHELGKEHLQQALQGKPEALSALFHARVSGWGKIYAHEEEMTVGLFSDLEQKIEPAIAFSLLSNVVELAESAADFDRFNCALDLMSSLVIASETTEIPLALQTQFSAVENKALRFGGEPCDSIAVIRKHYRNEL</sequence>
<accession>A0ABS2CFL7</accession>
<keyword evidence="2" id="KW-1185">Reference proteome</keyword>
<dbReference type="EMBL" id="WOFE01000013">
    <property type="protein sequence ID" value="MBM5572940.1"/>
    <property type="molecule type" value="Genomic_DNA"/>
</dbReference>
<proteinExistence type="predicted"/>
<evidence type="ECO:0000313" key="2">
    <source>
        <dbReference type="Proteomes" id="UP001195660"/>
    </source>
</evidence>
<dbReference type="Proteomes" id="UP001195660">
    <property type="component" value="Unassembled WGS sequence"/>
</dbReference>
<name>A0ABS2CFL7_9NEIS</name>
<reference evidence="1 2" key="1">
    <citation type="submission" date="2019-11" db="EMBL/GenBank/DDBJ databases">
        <title>Novel Deefgea species.</title>
        <authorList>
            <person name="Han J.-H."/>
        </authorList>
    </citation>
    <scope>NUCLEOTIDE SEQUENCE [LARGE SCALE GENOMIC DNA]</scope>
    <source>
        <strain evidence="1 2">LMG 24817</strain>
    </source>
</reference>
<organism evidence="1 2">
    <name type="scientific">Deefgea chitinilytica</name>
    <dbReference type="NCBI Taxonomy" id="570276"/>
    <lineage>
        <taxon>Bacteria</taxon>
        <taxon>Pseudomonadati</taxon>
        <taxon>Pseudomonadota</taxon>
        <taxon>Betaproteobacteria</taxon>
        <taxon>Neisseriales</taxon>
        <taxon>Chitinibacteraceae</taxon>
        <taxon>Deefgea</taxon>
    </lineage>
</organism>